<feature type="transmembrane region" description="Helical" evidence="2">
    <location>
        <begin position="20"/>
        <end position="41"/>
    </location>
</feature>
<sequence>MIWMPAAVLAVRYPADQSKSLGFVAFAFMLIVMSINTVHVLSNGTRIVEPTEQQPLDTFDEGTFAFDAFDEFGNAIVPLSNDENHANESIERIDGNEATGSTSSSENESDEDEEEDDTNSNEGDAHVEEGQR</sequence>
<organism evidence="3 4">
    <name type="scientific">Mesorhabditis belari</name>
    <dbReference type="NCBI Taxonomy" id="2138241"/>
    <lineage>
        <taxon>Eukaryota</taxon>
        <taxon>Metazoa</taxon>
        <taxon>Ecdysozoa</taxon>
        <taxon>Nematoda</taxon>
        <taxon>Chromadorea</taxon>
        <taxon>Rhabditida</taxon>
        <taxon>Rhabditina</taxon>
        <taxon>Rhabditomorpha</taxon>
        <taxon>Rhabditoidea</taxon>
        <taxon>Rhabditidae</taxon>
        <taxon>Mesorhabditinae</taxon>
        <taxon>Mesorhabditis</taxon>
    </lineage>
</organism>
<evidence type="ECO:0000256" key="1">
    <source>
        <dbReference type="SAM" id="MobiDB-lite"/>
    </source>
</evidence>
<evidence type="ECO:0000313" key="3">
    <source>
        <dbReference type="Proteomes" id="UP000887575"/>
    </source>
</evidence>
<evidence type="ECO:0000256" key="2">
    <source>
        <dbReference type="SAM" id="Phobius"/>
    </source>
</evidence>
<feature type="compositionally biased region" description="Acidic residues" evidence="1">
    <location>
        <begin position="107"/>
        <end position="119"/>
    </location>
</feature>
<accession>A0AAF3EMH6</accession>
<keyword evidence="2" id="KW-0472">Membrane</keyword>
<keyword evidence="2" id="KW-0812">Transmembrane</keyword>
<protein>
    <submittedName>
        <fullName evidence="4">Uncharacterized protein</fullName>
    </submittedName>
</protein>
<proteinExistence type="predicted"/>
<keyword evidence="2" id="KW-1133">Transmembrane helix</keyword>
<keyword evidence="3" id="KW-1185">Reference proteome</keyword>
<dbReference type="WBParaSite" id="MBELARI_LOCUS15136">
    <property type="protein sequence ID" value="MBELARI_LOCUS15136"/>
    <property type="gene ID" value="MBELARI_LOCUS15136"/>
</dbReference>
<dbReference type="Proteomes" id="UP000887575">
    <property type="component" value="Unassembled WGS sequence"/>
</dbReference>
<evidence type="ECO:0000313" key="4">
    <source>
        <dbReference type="WBParaSite" id="MBELARI_LOCUS15136"/>
    </source>
</evidence>
<reference evidence="4" key="1">
    <citation type="submission" date="2024-02" db="UniProtKB">
        <authorList>
            <consortium name="WormBaseParasite"/>
        </authorList>
    </citation>
    <scope>IDENTIFICATION</scope>
</reference>
<name>A0AAF3EMH6_9BILA</name>
<feature type="compositionally biased region" description="Basic and acidic residues" evidence="1">
    <location>
        <begin position="123"/>
        <end position="132"/>
    </location>
</feature>
<dbReference type="AlphaFoldDB" id="A0AAF3EMH6"/>
<feature type="compositionally biased region" description="Basic and acidic residues" evidence="1">
    <location>
        <begin position="82"/>
        <end position="95"/>
    </location>
</feature>
<feature type="compositionally biased region" description="Low complexity" evidence="1">
    <location>
        <begin position="96"/>
        <end position="106"/>
    </location>
</feature>
<feature type="region of interest" description="Disordered" evidence="1">
    <location>
        <begin position="79"/>
        <end position="132"/>
    </location>
</feature>